<dbReference type="Gene3D" id="1.10.3730.20">
    <property type="match status" value="1"/>
</dbReference>
<dbReference type="SUPFAM" id="SSF103481">
    <property type="entry name" value="Multidrug resistance efflux transporter EmrE"/>
    <property type="match status" value="1"/>
</dbReference>
<proteinExistence type="predicted"/>
<evidence type="ECO:0000256" key="1">
    <source>
        <dbReference type="SAM" id="Phobius"/>
    </source>
</evidence>
<accession>A0A6C0AZP0</accession>
<reference evidence="2" key="1">
    <citation type="journal article" date="2020" name="Nature">
        <title>Giant virus diversity and host interactions through global metagenomics.</title>
        <authorList>
            <person name="Schulz F."/>
            <person name="Roux S."/>
            <person name="Paez-Espino D."/>
            <person name="Jungbluth S."/>
            <person name="Walsh D.A."/>
            <person name="Denef V.J."/>
            <person name="McMahon K.D."/>
            <person name="Konstantinidis K.T."/>
            <person name="Eloe-Fadrosh E.A."/>
            <person name="Kyrpides N.C."/>
            <person name="Woyke T."/>
        </authorList>
    </citation>
    <scope>NUCLEOTIDE SEQUENCE</scope>
    <source>
        <strain evidence="2">GVMAG-M-3300009182-78</strain>
    </source>
</reference>
<feature type="transmembrane region" description="Helical" evidence="1">
    <location>
        <begin position="31"/>
        <end position="49"/>
    </location>
</feature>
<feature type="transmembrane region" description="Helical" evidence="1">
    <location>
        <begin position="104"/>
        <end position="122"/>
    </location>
</feature>
<evidence type="ECO:0000313" key="2">
    <source>
        <dbReference type="EMBL" id="QHS85292.1"/>
    </source>
</evidence>
<sequence length="148" mass="17552">MYYYILGLTFLKSLNPYFRKHILNILESHELLFINTLIISFIVLSIFIYKCLFGNTFYKSLEKYKRLTFGHYSCILMICIFTVLSTLFVYELDKNFNTPFLNSIFIKVATILFVFLAGVFLFEEKYTMKQIIGLFLTIFGVYLITQNK</sequence>
<dbReference type="AlphaFoldDB" id="A0A6C0AZP0"/>
<dbReference type="EMBL" id="MN739042">
    <property type="protein sequence ID" value="QHS85292.1"/>
    <property type="molecule type" value="Genomic_DNA"/>
</dbReference>
<keyword evidence="1" id="KW-0472">Membrane</keyword>
<organism evidence="2">
    <name type="scientific">viral metagenome</name>
    <dbReference type="NCBI Taxonomy" id="1070528"/>
    <lineage>
        <taxon>unclassified sequences</taxon>
        <taxon>metagenomes</taxon>
        <taxon>organismal metagenomes</taxon>
    </lineage>
</organism>
<keyword evidence="1" id="KW-1133">Transmembrane helix</keyword>
<keyword evidence="1" id="KW-0812">Transmembrane</keyword>
<dbReference type="InterPro" id="IPR037185">
    <property type="entry name" value="EmrE-like"/>
</dbReference>
<name>A0A6C0AZP0_9ZZZZ</name>
<feature type="transmembrane region" description="Helical" evidence="1">
    <location>
        <begin position="128"/>
        <end position="145"/>
    </location>
</feature>
<feature type="transmembrane region" description="Helical" evidence="1">
    <location>
        <begin position="69"/>
        <end position="92"/>
    </location>
</feature>
<protein>
    <submittedName>
        <fullName evidence="2">Uncharacterized protein</fullName>
    </submittedName>
</protein>